<comment type="caution">
    <text evidence="2">The sequence shown here is derived from an EMBL/GenBank/DDBJ whole genome shotgun (WGS) entry which is preliminary data.</text>
</comment>
<protein>
    <submittedName>
        <fullName evidence="2">Uncharacterized protein</fullName>
    </submittedName>
</protein>
<dbReference type="Proteomes" id="UP000075714">
    <property type="component" value="Unassembled WGS sequence"/>
</dbReference>
<feature type="compositionally biased region" description="Polar residues" evidence="1">
    <location>
        <begin position="222"/>
        <end position="231"/>
    </location>
</feature>
<reference evidence="3" key="1">
    <citation type="journal article" date="2016" name="Nat. Commun.">
        <title>The Gonium pectorale genome demonstrates co-option of cell cycle regulation during the evolution of multicellularity.</title>
        <authorList>
            <person name="Hanschen E.R."/>
            <person name="Marriage T.N."/>
            <person name="Ferris P.J."/>
            <person name="Hamaji T."/>
            <person name="Toyoda A."/>
            <person name="Fujiyama A."/>
            <person name="Neme R."/>
            <person name="Noguchi H."/>
            <person name="Minakuchi Y."/>
            <person name="Suzuki M."/>
            <person name="Kawai-Toyooka H."/>
            <person name="Smith D.R."/>
            <person name="Sparks H."/>
            <person name="Anderson J."/>
            <person name="Bakaric R."/>
            <person name="Luria V."/>
            <person name="Karger A."/>
            <person name="Kirschner M.W."/>
            <person name="Durand P.M."/>
            <person name="Michod R.E."/>
            <person name="Nozaki H."/>
            <person name="Olson B.J."/>
        </authorList>
    </citation>
    <scope>NUCLEOTIDE SEQUENCE [LARGE SCALE GENOMIC DNA]</scope>
    <source>
        <strain evidence="3">NIES-2863</strain>
    </source>
</reference>
<organism evidence="2 3">
    <name type="scientific">Gonium pectorale</name>
    <name type="common">Green alga</name>
    <dbReference type="NCBI Taxonomy" id="33097"/>
    <lineage>
        <taxon>Eukaryota</taxon>
        <taxon>Viridiplantae</taxon>
        <taxon>Chlorophyta</taxon>
        <taxon>core chlorophytes</taxon>
        <taxon>Chlorophyceae</taxon>
        <taxon>CS clade</taxon>
        <taxon>Chlamydomonadales</taxon>
        <taxon>Volvocaceae</taxon>
        <taxon>Gonium</taxon>
    </lineage>
</organism>
<feature type="region of interest" description="Disordered" evidence="1">
    <location>
        <begin position="176"/>
        <end position="234"/>
    </location>
</feature>
<feature type="region of interest" description="Disordered" evidence="1">
    <location>
        <begin position="365"/>
        <end position="397"/>
    </location>
</feature>
<feature type="compositionally biased region" description="Polar residues" evidence="1">
    <location>
        <begin position="332"/>
        <end position="349"/>
    </location>
</feature>
<sequence>MHKAATEYGGNASAFTSFTVLSMAPYALPGGLVSRAASGVMAASGTTGVVGKARMASSLASPADIAVHFGQPHGGAGERVPSLLLPRKTWKRDGLGRRSILKRRARYVIAPGDDACRSSYGGVRETASPKWEDAGATPASPFSGAASRRISLPSRSPSTLSLVTAAGNASRLCTSAQSTAVASPEPSCPSPLPQPPQLPSLPPPPPLPLPPLGHPLPGPNAEAQQGETHGASTPAGRLQRLLVEHQESIGRRREARGRRTQRAVDPGSGRRISFSPSVVYATYQRDGAAGGGGGDQAGARKLQRRLTLDNIMAMHRMLLADPRKQPPGAAQPQRQLSRQQTPEASEAASNHVTEIVTRADGQLQLQRQQQEEKPPVPPVVTPRHSSEGSSASVMTPAIRLRALDSRVVHRQRWHRRKAVSFQRPPTAAGRGGGALGGGGSGGGGSGGDAAAEAPERPRTAAGVGVDGVGAAALGQIGGPSRQGNAAAEGPRGEGQPALPGVSSDCGEIPPEEALQQLRGALKHSASARLAPGDLQEDSPFYFGPYPNARLQQ</sequence>
<feature type="compositionally biased region" description="Pro residues" evidence="1">
    <location>
        <begin position="186"/>
        <end position="218"/>
    </location>
</feature>
<evidence type="ECO:0000313" key="2">
    <source>
        <dbReference type="EMBL" id="KXZ41870.1"/>
    </source>
</evidence>
<feature type="region of interest" description="Disordered" evidence="1">
    <location>
        <begin position="322"/>
        <end position="349"/>
    </location>
</feature>
<feature type="compositionally biased region" description="Gly residues" evidence="1">
    <location>
        <begin position="429"/>
        <end position="447"/>
    </location>
</feature>
<gene>
    <name evidence="2" type="ORF">GPECTOR_256g645</name>
</gene>
<dbReference type="AlphaFoldDB" id="A0A150FXW6"/>
<feature type="region of interest" description="Disordered" evidence="1">
    <location>
        <begin position="120"/>
        <end position="155"/>
    </location>
</feature>
<feature type="region of interest" description="Disordered" evidence="1">
    <location>
        <begin position="410"/>
        <end position="509"/>
    </location>
</feature>
<evidence type="ECO:0000256" key="1">
    <source>
        <dbReference type="SAM" id="MobiDB-lite"/>
    </source>
</evidence>
<feature type="region of interest" description="Disordered" evidence="1">
    <location>
        <begin position="522"/>
        <end position="552"/>
    </location>
</feature>
<feature type="region of interest" description="Disordered" evidence="1">
    <location>
        <begin position="247"/>
        <end position="273"/>
    </location>
</feature>
<proteinExistence type="predicted"/>
<evidence type="ECO:0000313" key="3">
    <source>
        <dbReference type="Proteomes" id="UP000075714"/>
    </source>
</evidence>
<name>A0A150FXW6_GONPE</name>
<feature type="compositionally biased region" description="Low complexity" evidence="1">
    <location>
        <begin position="459"/>
        <end position="474"/>
    </location>
</feature>
<accession>A0A150FXW6</accession>
<dbReference type="EMBL" id="LSYV01000255">
    <property type="protein sequence ID" value="KXZ41870.1"/>
    <property type="molecule type" value="Genomic_DNA"/>
</dbReference>
<keyword evidence="3" id="KW-1185">Reference proteome</keyword>